<gene>
    <name evidence="7" type="ORF">GCM10008967_36410</name>
</gene>
<name>A0ABN0WNK5_9BACI</name>
<protein>
    <submittedName>
        <fullName evidence="7">Oligopeptide ABC transporter substrate-binding protein</fullName>
    </submittedName>
</protein>
<keyword evidence="3 5" id="KW-0732">Signal</keyword>
<evidence type="ECO:0000256" key="2">
    <source>
        <dbReference type="ARBA" id="ARBA00022448"/>
    </source>
</evidence>
<dbReference type="PANTHER" id="PTHR30290:SF9">
    <property type="entry name" value="OLIGOPEPTIDE-BINDING PROTEIN APPA"/>
    <property type="match status" value="1"/>
</dbReference>
<evidence type="ECO:0000313" key="8">
    <source>
        <dbReference type="Proteomes" id="UP001500782"/>
    </source>
</evidence>
<evidence type="ECO:0000259" key="6">
    <source>
        <dbReference type="Pfam" id="PF00496"/>
    </source>
</evidence>
<dbReference type="PANTHER" id="PTHR30290">
    <property type="entry name" value="PERIPLASMIC BINDING COMPONENT OF ABC TRANSPORTER"/>
    <property type="match status" value="1"/>
</dbReference>
<dbReference type="PIRSF" id="PIRSF002741">
    <property type="entry name" value="MppA"/>
    <property type="match status" value="1"/>
</dbReference>
<dbReference type="NCBIfam" id="NF045467">
    <property type="entry name" value="Opp4A"/>
    <property type="match status" value="1"/>
</dbReference>
<accession>A0ABN0WNK5</accession>
<dbReference type="InterPro" id="IPR030678">
    <property type="entry name" value="Peptide/Ni-bd"/>
</dbReference>
<comment type="caution">
    <text evidence="7">The sequence shown here is derived from an EMBL/GenBank/DDBJ whole genome shotgun (WGS) entry which is preliminary data.</text>
</comment>
<dbReference type="EMBL" id="BAAADJ010000061">
    <property type="protein sequence ID" value="GAA0342680.1"/>
    <property type="molecule type" value="Genomic_DNA"/>
</dbReference>
<evidence type="ECO:0000256" key="1">
    <source>
        <dbReference type="ARBA" id="ARBA00005695"/>
    </source>
</evidence>
<proteinExistence type="inferred from homology"/>
<dbReference type="InterPro" id="IPR039424">
    <property type="entry name" value="SBP_5"/>
</dbReference>
<evidence type="ECO:0000313" key="7">
    <source>
        <dbReference type="EMBL" id="GAA0342680.1"/>
    </source>
</evidence>
<dbReference type="SUPFAM" id="SSF53850">
    <property type="entry name" value="Periplasmic binding protein-like II"/>
    <property type="match status" value="1"/>
</dbReference>
<dbReference type="InterPro" id="IPR000914">
    <property type="entry name" value="SBP_5_dom"/>
</dbReference>
<evidence type="ECO:0000256" key="4">
    <source>
        <dbReference type="SAM" id="MobiDB-lite"/>
    </source>
</evidence>
<comment type="similarity">
    <text evidence="1">Belongs to the bacterial solute-binding protein 5 family.</text>
</comment>
<dbReference type="PROSITE" id="PS51257">
    <property type="entry name" value="PROKAR_LIPOPROTEIN"/>
    <property type="match status" value="1"/>
</dbReference>
<evidence type="ECO:0000256" key="5">
    <source>
        <dbReference type="SAM" id="SignalP"/>
    </source>
</evidence>
<dbReference type="Gene3D" id="3.90.76.10">
    <property type="entry name" value="Dipeptide-binding Protein, Domain 1"/>
    <property type="match status" value="1"/>
</dbReference>
<dbReference type="InterPro" id="IPR050034">
    <property type="entry name" value="Opp4A"/>
</dbReference>
<organism evidence="7 8">
    <name type="scientific">Bacillus carboniphilus</name>
    <dbReference type="NCBI Taxonomy" id="86663"/>
    <lineage>
        <taxon>Bacteria</taxon>
        <taxon>Bacillati</taxon>
        <taxon>Bacillota</taxon>
        <taxon>Bacilli</taxon>
        <taxon>Bacillales</taxon>
        <taxon>Bacillaceae</taxon>
        <taxon>Bacillus</taxon>
    </lineage>
</organism>
<evidence type="ECO:0000256" key="3">
    <source>
        <dbReference type="ARBA" id="ARBA00022729"/>
    </source>
</evidence>
<dbReference type="Gene3D" id="3.40.190.10">
    <property type="entry name" value="Periplasmic binding protein-like II"/>
    <property type="match status" value="1"/>
</dbReference>
<sequence length="592" mass="67062">MKRKQFLLLMIMFLIASLFLAACSEDKEEGQKKDPDTEEKDNKEEKDNEEQNPTTSEPVDGGTITYAMESEFEGLLDQVYFSGQSDAEILAFTSENMISFDENLKPIPWLAEWSVSEDNKTYTFTLVKDDIKWHNGETLTMEDWVFAIETIAHPDYTGPRYVNVQDIVGAEEFKAGTADSITGLVMSDDKQTLSVTFKEAKINNLTNLWTAPMSKKAFEGIAVADMEESDPVRKNPVGTGPFKIVNILPGESIEMEKHADYWRGSPHLDKLIVKVIDGSLMVGELETGNVHMSAFHPSILPQVEELKNVEIVEVPGLSYYYVGFKMGKWDGSKNVMDPNNKYVDKDLRKAMLYAINRQEWVDAFFSGLGGPVNTPSPSAHWITASSDELPNNYEFNPDKAMELLDEAGYVDVDGDGFREDPNGDKFVINFGHYDTGNPTYEARARAITQYWGDVGLQAELTMTEVNLYYEMVENDDPAIEVFYAGWGTGSDPDPYGLWAEDALWNYPRWVNKDSDQLMLDALNMDLLKDANGQISDEKRKEIYVEWQKIMNEELPVLPIMELRDAWALNSNLKGVSFGVNGFNPPNEWWFEQ</sequence>
<keyword evidence="2" id="KW-0813">Transport</keyword>
<feature type="region of interest" description="Disordered" evidence="4">
    <location>
        <begin position="26"/>
        <end position="62"/>
    </location>
</feature>
<feature type="chain" id="PRO_5046847687" evidence="5">
    <location>
        <begin position="22"/>
        <end position="592"/>
    </location>
</feature>
<feature type="signal peptide" evidence="5">
    <location>
        <begin position="1"/>
        <end position="21"/>
    </location>
</feature>
<feature type="domain" description="Solute-binding protein family 5" evidence="6">
    <location>
        <begin position="105"/>
        <end position="498"/>
    </location>
</feature>
<dbReference type="Proteomes" id="UP001500782">
    <property type="component" value="Unassembled WGS sequence"/>
</dbReference>
<dbReference type="Gene3D" id="3.10.105.10">
    <property type="entry name" value="Dipeptide-binding Protein, Domain 3"/>
    <property type="match status" value="1"/>
</dbReference>
<dbReference type="Pfam" id="PF00496">
    <property type="entry name" value="SBP_bac_5"/>
    <property type="match status" value="1"/>
</dbReference>
<dbReference type="RefSeq" id="WP_343802321.1">
    <property type="nucleotide sequence ID" value="NZ_BAAADJ010000061.1"/>
</dbReference>
<feature type="compositionally biased region" description="Basic and acidic residues" evidence="4">
    <location>
        <begin position="29"/>
        <end position="46"/>
    </location>
</feature>
<reference evidence="7 8" key="1">
    <citation type="journal article" date="2019" name="Int. J. Syst. Evol. Microbiol.">
        <title>The Global Catalogue of Microorganisms (GCM) 10K type strain sequencing project: providing services to taxonomists for standard genome sequencing and annotation.</title>
        <authorList>
            <consortium name="The Broad Institute Genomics Platform"/>
            <consortium name="The Broad Institute Genome Sequencing Center for Infectious Disease"/>
            <person name="Wu L."/>
            <person name="Ma J."/>
        </authorList>
    </citation>
    <scope>NUCLEOTIDE SEQUENCE [LARGE SCALE GENOMIC DNA]</scope>
    <source>
        <strain evidence="7 8">JCM 9731</strain>
    </source>
</reference>
<keyword evidence="8" id="KW-1185">Reference proteome</keyword>